<organism evidence="3 4">
    <name type="scientific">Fragilariopsis cylindrus CCMP1102</name>
    <dbReference type="NCBI Taxonomy" id="635003"/>
    <lineage>
        <taxon>Eukaryota</taxon>
        <taxon>Sar</taxon>
        <taxon>Stramenopiles</taxon>
        <taxon>Ochrophyta</taxon>
        <taxon>Bacillariophyta</taxon>
        <taxon>Bacillariophyceae</taxon>
        <taxon>Bacillariophycidae</taxon>
        <taxon>Bacillariales</taxon>
        <taxon>Bacillariaceae</taxon>
        <taxon>Fragilariopsis</taxon>
    </lineage>
</organism>
<dbReference type="AlphaFoldDB" id="A0A1E7FIQ5"/>
<evidence type="ECO:0000313" key="3">
    <source>
        <dbReference type="EMBL" id="OEU18052.1"/>
    </source>
</evidence>
<protein>
    <submittedName>
        <fullName evidence="3">Uncharacterized protein</fullName>
    </submittedName>
</protein>
<reference evidence="3 4" key="1">
    <citation type="submission" date="2016-09" db="EMBL/GenBank/DDBJ databases">
        <title>Extensive genetic diversity and differential bi-allelic expression allows diatom success in the polar Southern Ocean.</title>
        <authorList>
            <consortium name="DOE Joint Genome Institute"/>
            <person name="Mock T."/>
            <person name="Otillar R.P."/>
            <person name="Strauss J."/>
            <person name="Dupont C."/>
            <person name="Frickenhaus S."/>
            <person name="Maumus F."/>
            <person name="Mcmullan M."/>
            <person name="Sanges R."/>
            <person name="Schmutz J."/>
            <person name="Toseland A."/>
            <person name="Valas R."/>
            <person name="Veluchamy A."/>
            <person name="Ward B.J."/>
            <person name="Allen A."/>
            <person name="Barry K."/>
            <person name="Falciatore A."/>
            <person name="Ferrante M."/>
            <person name="Fortunato A.E."/>
            <person name="Gloeckner G."/>
            <person name="Gruber A."/>
            <person name="Hipkin R."/>
            <person name="Janech M."/>
            <person name="Kroth P."/>
            <person name="Leese F."/>
            <person name="Lindquist E."/>
            <person name="Lyon B.R."/>
            <person name="Martin J."/>
            <person name="Mayer C."/>
            <person name="Parker M."/>
            <person name="Quesneville H."/>
            <person name="Raymond J."/>
            <person name="Uhlig C."/>
            <person name="Valentin K.U."/>
            <person name="Worden A.Z."/>
            <person name="Armbrust E.V."/>
            <person name="Bowler C."/>
            <person name="Green B."/>
            <person name="Moulton V."/>
            <person name="Van Oosterhout C."/>
            <person name="Grigoriev I."/>
        </authorList>
    </citation>
    <scope>NUCLEOTIDE SEQUENCE [LARGE SCALE GENOMIC DNA]</scope>
    <source>
        <strain evidence="3 4">CCMP1102</strain>
    </source>
</reference>
<dbReference type="KEGG" id="fcy:FRACYDRAFT_238484"/>
<dbReference type="InParanoid" id="A0A1E7FIQ5"/>
<dbReference type="EMBL" id="KV784357">
    <property type="protein sequence ID" value="OEU18052.1"/>
    <property type="molecule type" value="Genomic_DNA"/>
</dbReference>
<feature type="region of interest" description="Disordered" evidence="1">
    <location>
        <begin position="74"/>
        <end position="98"/>
    </location>
</feature>
<proteinExistence type="predicted"/>
<keyword evidence="2" id="KW-0732">Signal</keyword>
<feature type="compositionally biased region" description="Low complexity" evidence="1">
    <location>
        <begin position="137"/>
        <end position="146"/>
    </location>
</feature>
<gene>
    <name evidence="3" type="ORF">FRACYDRAFT_238484</name>
</gene>
<feature type="compositionally biased region" description="Basic residues" evidence="1">
    <location>
        <begin position="74"/>
        <end position="93"/>
    </location>
</feature>
<feature type="region of interest" description="Disordered" evidence="1">
    <location>
        <begin position="134"/>
        <end position="158"/>
    </location>
</feature>
<name>A0A1E7FIQ5_9STRA</name>
<keyword evidence="4" id="KW-1185">Reference proteome</keyword>
<sequence>MAIIVIKHALLAVLALSSLSLSSSVVDAADVDVVRRTTNSRGIRGSTTAATAFTATAASATMSSGDRVRNLVLKHTKTSDKNKKKTSGKKNKKTVGATSSKTVVITKTPTPVINTGGITEKPILDTDTISSATDVLTGTTDGTDSSISNRVESEEQEEGPAVVVATTIALEPEPTWDLRNCPSLYPQSGNDCVMIDGFDFKKCFYYEYGLDVLCQCSTLSPIWICTGTIIRNPVEEDEEVVVVTVAVVVEQEVLEVAVEIEEESLVIVDDIDDDYNSTTIKEEILVIVDEIDDDNNSTTIDDDNNSTAMISEEEEEEVGIDAEINVALLDEEKQLLCPVDIPLAGDECGLNGFDTIPCCYTDPEPIVGGTILCTCTDDFGAEVFTCMRGSLSLCTV</sequence>
<evidence type="ECO:0000256" key="1">
    <source>
        <dbReference type="SAM" id="MobiDB-lite"/>
    </source>
</evidence>
<evidence type="ECO:0000313" key="4">
    <source>
        <dbReference type="Proteomes" id="UP000095751"/>
    </source>
</evidence>
<accession>A0A1E7FIQ5</accession>
<evidence type="ECO:0000256" key="2">
    <source>
        <dbReference type="SAM" id="SignalP"/>
    </source>
</evidence>
<feature type="chain" id="PRO_5009193164" evidence="2">
    <location>
        <begin position="29"/>
        <end position="396"/>
    </location>
</feature>
<feature type="signal peptide" evidence="2">
    <location>
        <begin position="1"/>
        <end position="28"/>
    </location>
</feature>
<dbReference type="Proteomes" id="UP000095751">
    <property type="component" value="Unassembled WGS sequence"/>
</dbReference>